<dbReference type="InterPro" id="IPR006116">
    <property type="entry name" value="NT_2-5OAS_ClassI-CCAase"/>
</dbReference>
<keyword evidence="1" id="KW-0051">Antiviral defense</keyword>
<comment type="caution">
    <text evidence="3">The sequence shown here is derived from an EMBL/GenBank/DDBJ whole genome shotgun (WGS) entry which is preliminary data.</text>
</comment>
<dbReference type="EMBL" id="JAKLTQ010000007">
    <property type="protein sequence ID" value="MCG2622617.1"/>
    <property type="molecule type" value="Genomic_DNA"/>
</dbReference>
<dbReference type="Pfam" id="PF18144">
    <property type="entry name" value="SMODS"/>
    <property type="match status" value="1"/>
</dbReference>
<dbReference type="InterPro" id="IPR040511">
    <property type="entry name" value="AGS_C"/>
</dbReference>
<sequence length="446" mass="50658">MSQASDFRAFLTEKVNLNQSRLNLLSQRVTAIENFLTNDEVFGEYVTEVIPQGSFAHGTIIKPVGNKEFDADVLVLMDAVDGWGPGDYVQKLYEAFGRSATYRLMRSRKKRCVTIDYAGDFHVDVVPSVTRYDTTYVTNRNTDRFEPAAPDQFTEWLEEKNRITNGNLVKVVRLLKYLRDHKTRYVIPSVTLTAALAHHVSENTSTINPDAYKNVANTLRTLSDELASQIAGYPYDAPYVGDPGTGRNLTDRWQSQNYRNFRARFTSYAEKIGEACDEPDYSRAVEIWRELFGSDFGTLIESGSITAGAFTRSHVPASERFLDRDFDIPEAINPAYHFKTVGYVVPKKGFRNAPLPRRGDRVGKHRSLKFKIEGSNIPEPYDVYWKIRNYGEEAERANSLRGEIHKDSGTRSWTESTSYTGRHYVEAMIVKNGTCVAKSRQDVIVD</sequence>
<proteinExistence type="predicted"/>
<dbReference type="Proteomes" id="UP001165368">
    <property type="component" value="Unassembled WGS sequence"/>
</dbReference>
<dbReference type="RefSeq" id="WP_237821092.1">
    <property type="nucleotide sequence ID" value="NZ_JAKLTQ010000007.1"/>
</dbReference>
<dbReference type="SUPFAM" id="SSF81301">
    <property type="entry name" value="Nucleotidyltransferase"/>
    <property type="match status" value="1"/>
</dbReference>
<evidence type="ECO:0000313" key="3">
    <source>
        <dbReference type="EMBL" id="MCG2622617.1"/>
    </source>
</evidence>
<keyword evidence="4" id="KW-1185">Reference proteome</keyword>
<organism evidence="3 4">
    <name type="scientific">Arthrobacter hankyongi</name>
    <dbReference type="NCBI Taxonomy" id="2904801"/>
    <lineage>
        <taxon>Bacteria</taxon>
        <taxon>Bacillati</taxon>
        <taxon>Actinomycetota</taxon>
        <taxon>Actinomycetes</taxon>
        <taxon>Micrococcales</taxon>
        <taxon>Micrococcaceae</taxon>
        <taxon>Arthrobacter</taxon>
    </lineage>
</organism>
<dbReference type="InterPro" id="IPR043519">
    <property type="entry name" value="NT_sf"/>
</dbReference>
<feature type="domain" description="Adenylyl/Guanylyl and SMODS C-terminal sensor" evidence="2">
    <location>
        <begin position="319"/>
        <end position="445"/>
    </location>
</feature>
<gene>
    <name evidence="3" type="ORF">LVY72_11925</name>
</gene>
<evidence type="ECO:0000259" key="2">
    <source>
        <dbReference type="Pfam" id="PF18134"/>
    </source>
</evidence>
<evidence type="ECO:0000256" key="1">
    <source>
        <dbReference type="ARBA" id="ARBA00023118"/>
    </source>
</evidence>
<evidence type="ECO:0000313" key="4">
    <source>
        <dbReference type="Proteomes" id="UP001165368"/>
    </source>
</evidence>
<protein>
    <recommendedName>
        <fullName evidence="2">Adenylyl/Guanylyl and SMODS C-terminal sensor domain-containing protein</fullName>
    </recommendedName>
</protein>
<accession>A0ABS9L7H1</accession>
<reference evidence="3" key="1">
    <citation type="submission" date="2022-01" db="EMBL/GenBank/DDBJ databases">
        <authorList>
            <person name="Jo J.-H."/>
            <person name="Im W.-T."/>
        </authorList>
    </citation>
    <scope>NUCLEOTIDE SEQUENCE</scope>
    <source>
        <strain evidence="3">I2-34</strain>
    </source>
</reference>
<dbReference type="Pfam" id="PF18134">
    <property type="entry name" value="AGS_C"/>
    <property type="match status" value="1"/>
</dbReference>
<name>A0ABS9L7H1_9MICC</name>
<dbReference type="CDD" id="cd05400">
    <property type="entry name" value="NT_2-5OAS_ClassI-CCAase"/>
    <property type="match status" value="1"/>
</dbReference>